<dbReference type="GO" id="GO:0004930">
    <property type="term" value="F:G protein-coupled receptor activity"/>
    <property type="evidence" value="ECO:0007669"/>
    <property type="project" value="UniProtKB-KW"/>
</dbReference>
<keyword evidence="10" id="KW-0716">Sensory transduction</keyword>
<keyword evidence="8" id="KW-0325">Glycoprotein</keyword>
<comment type="caution">
    <text evidence="14">The sequence shown here is derived from an EMBL/GenBank/DDBJ whole genome shotgun (WGS) entry which is preliminary data.</text>
</comment>
<keyword evidence="9 11" id="KW-0807">Transducer</keyword>
<feature type="transmembrane region" description="Helical" evidence="12">
    <location>
        <begin position="253"/>
        <end position="277"/>
    </location>
</feature>
<name>A0A835CUI9_APHGI</name>
<dbReference type="CDD" id="cd14969">
    <property type="entry name" value="7tmA_Opsins_type2_animals"/>
    <property type="match status" value="1"/>
</dbReference>
<dbReference type="EMBL" id="JACMRX010000003">
    <property type="protein sequence ID" value="KAF7993395.1"/>
    <property type="molecule type" value="Genomic_DNA"/>
</dbReference>
<proteinExistence type="inferred from homology"/>
<evidence type="ECO:0000256" key="1">
    <source>
        <dbReference type="ARBA" id="ARBA00004141"/>
    </source>
</evidence>
<keyword evidence="10" id="KW-0844">Vision</keyword>
<feature type="transmembrane region" description="Helical" evidence="12">
    <location>
        <begin position="175"/>
        <end position="202"/>
    </location>
</feature>
<feature type="transmembrane region" description="Helical" evidence="12">
    <location>
        <begin position="125"/>
        <end position="145"/>
    </location>
</feature>
<keyword evidence="6 12" id="KW-0472">Membrane</keyword>
<evidence type="ECO:0000256" key="2">
    <source>
        <dbReference type="ARBA" id="ARBA00010663"/>
    </source>
</evidence>
<organism evidence="14 15">
    <name type="scientific">Aphidius gifuensis</name>
    <name type="common">Parasitoid wasp</name>
    <dbReference type="NCBI Taxonomy" id="684658"/>
    <lineage>
        <taxon>Eukaryota</taxon>
        <taxon>Metazoa</taxon>
        <taxon>Ecdysozoa</taxon>
        <taxon>Arthropoda</taxon>
        <taxon>Hexapoda</taxon>
        <taxon>Insecta</taxon>
        <taxon>Pterygota</taxon>
        <taxon>Neoptera</taxon>
        <taxon>Endopterygota</taxon>
        <taxon>Hymenoptera</taxon>
        <taxon>Apocrita</taxon>
        <taxon>Ichneumonoidea</taxon>
        <taxon>Braconidae</taxon>
        <taxon>Aphidiinae</taxon>
        <taxon>Aphidius</taxon>
    </lineage>
</organism>
<accession>A0A835CUI9</accession>
<evidence type="ECO:0000256" key="10">
    <source>
        <dbReference type="ARBA" id="ARBA00023305"/>
    </source>
</evidence>
<feature type="domain" description="G-protein coupled receptors family 1 profile" evidence="13">
    <location>
        <begin position="27"/>
        <end position="274"/>
    </location>
</feature>
<feature type="transmembrane region" description="Helical" evidence="12">
    <location>
        <begin position="12"/>
        <end position="36"/>
    </location>
</feature>
<dbReference type="PROSITE" id="PS00237">
    <property type="entry name" value="G_PROTEIN_RECEP_F1_1"/>
    <property type="match status" value="1"/>
</dbReference>
<evidence type="ECO:0000256" key="7">
    <source>
        <dbReference type="ARBA" id="ARBA00023170"/>
    </source>
</evidence>
<evidence type="ECO:0000259" key="13">
    <source>
        <dbReference type="PROSITE" id="PS50262"/>
    </source>
</evidence>
<evidence type="ECO:0000256" key="4">
    <source>
        <dbReference type="ARBA" id="ARBA00022989"/>
    </source>
</evidence>
<feature type="transmembrane region" description="Helical" evidence="12">
    <location>
        <begin position="85"/>
        <end position="104"/>
    </location>
</feature>
<feature type="transmembrane region" description="Helical" evidence="12">
    <location>
        <begin position="48"/>
        <end position="73"/>
    </location>
</feature>
<keyword evidence="15" id="KW-1185">Reference proteome</keyword>
<dbReference type="PROSITE" id="PS50262">
    <property type="entry name" value="G_PROTEIN_RECEP_F1_2"/>
    <property type="match status" value="1"/>
</dbReference>
<comment type="subcellular location">
    <subcellularLocation>
        <location evidence="1">Membrane</location>
        <topology evidence="1">Multi-pass membrane protein</topology>
    </subcellularLocation>
</comment>
<sequence>MTIGISNLMYKQIAFVLGAVGLLGLIFNLLVIIVIIKDSSNSWTPTNVVLVNLAISDFLVAFFGNPLAFISALNRGWYWSTSTCKWYACLMSTFGLASIGNLTVMALERWMLITNPTRPLSTRSAMYFASFVWVYALVQSLPPLLGWGSYGPEGGNVSCSVSWEIHDSTTHNDSYIAFIFIFGLIIPLIIILSSYFGIIIKLKRVRQRIGSRSKRELKVTKMIGIMITAFLIAWMPYAIFAIAAQYFHFQPSASIAILPSLLAKSSICYNPIIYAFLSSQFTQSFKHFFGIQDNAISRQQQDLSHGTWITLTTRIEKV</sequence>
<comment type="similarity">
    <text evidence="2 11">Belongs to the G-protein coupled receptor 1 family.</text>
</comment>
<evidence type="ECO:0000256" key="6">
    <source>
        <dbReference type="ARBA" id="ARBA00023136"/>
    </source>
</evidence>
<feature type="transmembrane region" description="Helical" evidence="12">
    <location>
        <begin position="223"/>
        <end position="247"/>
    </location>
</feature>
<dbReference type="PRINTS" id="PR00237">
    <property type="entry name" value="GPCRRHODOPSN"/>
</dbReference>
<dbReference type="GO" id="GO:0007601">
    <property type="term" value="P:visual perception"/>
    <property type="evidence" value="ECO:0007669"/>
    <property type="project" value="UniProtKB-KW"/>
</dbReference>
<keyword evidence="5 11" id="KW-0297">G-protein coupled receptor</keyword>
<dbReference type="SUPFAM" id="SSF81321">
    <property type="entry name" value="Family A G protein-coupled receptor-like"/>
    <property type="match status" value="1"/>
</dbReference>
<evidence type="ECO:0000256" key="11">
    <source>
        <dbReference type="RuleBase" id="RU000688"/>
    </source>
</evidence>
<evidence type="ECO:0000256" key="12">
    <source>
        <dbReference type="SAM" id="Phobius"/>
    </source>
</evidence>
<dbReference type="Proteomes" id="UP000639338">
    <property type="component" value="Unassembled WGS sequence"/>
</dbReference>
<keyword evidence="3 11" id="KW-0812">Transmembrane</keyword>
<evidence type="ECO:0000256" key="8">
    <source>
        <dbReference type="ARBA" id="ARBA00023180"/>
    </source>
</evidence>
<dbReference type="InterPro" id="IPR050125">
    <property type="entry name" value="GPCR_opsins"/>
</dbReference>
<keyword evidence="4 12" id="KW-1133">Transmembrane helix</keyword>
<dbReference type="Pfam" id="PF00001">
    <property type="entry name" value="7tm_1"/>
    <property type="match status" value="1"/>
</dbReference>
<dbReference type="OrthoDB" id="2101615at2759"/>
<protein>
    <recommendedName>
        <fullName evidence="13">G-protein coupled receptors family 1 profile domain-containing protein</fullName>
    </recommendedName>
</protein>
<keyword evidence="7 11" id="KW-0675">Receptor</keyword>
<evidence type="ECO:0000256" key="9">
    <source>
        <dbReference type="ARBA" id="ARBA00023224"/>
    </source>
</evidence>
<evidence type="ECO:0000256" key="3">
    <source>
        <dbReference type="ARBA" id="ARBA00022692"/>
    </source>
</evidence>
<dbReference type="AlphaFoldDB" id="A0A835CUI9"/>
<evidence type="ECO:0000256" key="5">
    <source>
        <dbReference type="ARBA" id="ARBA00023040"/>
    </source>
</evidence>
<dbReference type="GO" id="GO:0016020">
    <property type="term" value="C:membrane"/>
    <property type="evidence" value="ECO:0007669"/>
    <property type="project" value="UniProtKB-SubCell"/>
</dbReference>
<dbReference type="InterPro" id="IPR000276">
    <property type="entry name" value="GPCR_Rhodpsn"/>
</dbReference>
<dbReference type="Gene3D" id="1.20.1070.10">
    <property type="entry name" value="Rhodopsin 7-helix transmembrane proteins"/>
    <property type="match status" value="1"/>
</dbReference>
<dbReference type="InterPro" id="IPR017452">
    <property type="entry name" value="GPCR_Rhodpsn_7TM"/>
</dbReference>
<reference evidence="14 15" key="1">
    <citation type="submission" date="2020-08" db="EMBL/GenBank/DDBJ databases">
        <title>Aphidius gifuensis genome sequencing and assembly.</title>
        <authorList>
            <person name="Du Z."/>
        </authorList>
    </citation>
    <scope>NUCLEOTIDE SEQUENCE [LARGE SCALE GENOMIC DNA]</scope>
    <source>
        <strain evidence="14">YNYX2018</strain>
        <tissue evidence="14">Adults</tissue>
    </source>
</reference>
<evidence type="ECO:0000313" key="14">
    <source>
        <dbReference type="EMBL" id="KAF7993395.1"/>
    </source>
</evidence>
<gene>
    <name evidence="14" type="ORF">HCN44_007898</name>
</gene>
<dbReference type="PANTHER" id="PTHR24240">
    <property type="entry name" value="OPSIN"/>
    <property type="match status" value="1"/>
</dbReference>
<evidence type="ECO:0000313" key="15">
    <source>
        <dbReference type="Proteomes" id="UP000639338"/>
    </source>
</evidence>